<dbReference type="AlphaFoldDB" id="A0A1Y2GXX0"/>
<dbReference type="OrthoDB" id="2449149at2759"/>
<comment type="caution">
    <text evidence="1">The sequence shown here is derived from an EMBL/GenBank/DDBJ whole genome shotgun (WGS) entry which is preliminary data.</text>
</comment>
<accession>A0A1Y2GXX0</accession>
<organism evidence="1 2">
    <name type="scientific">Lobosporangium transversale</name>
    <dbReference type="NCBI Taxonomy" id="64571"/>
    <lineage>
        <taxon>Eukaryota</taxon>
        <taxon>Fungi</taxon>
        <taxon>Fungi incertae sedis</taxon>
        <taxon>Mucoromycota</taxon>
        <taxon>Mortierellomycotina</taxon>
        <taxon>Mortierellomycetes</taxon>
        <taxon>Mortierellales</taxon>
        <taxon>Mortierellaceae</taxon>
        <taxon>Lobosporangium</taxon>
    </lineage>
</organism>
<dbReference type="Proteomes" id="UP000193648">
    <property type="component" value="Unassembled WGS sequence"/>
</dbReference>
<keyword evidence="2" id="KW-1185">Reference proteome</keyword>
<dbReference type="RefSeq" id="XP_021884384.1">
    <property type="nucleotide sequence ID" value="XM_022023136.1"/>
</dbReference>
<evidence type="ECO:0000313" key="1">
    <source>
        <dbReference type="EMBL" id="ORZ26621.1"/>
    </source>
</evidence>
<evidence type="ECO:0000313" key="2">
    <source>
        <dbReference type="Proteomes" id="UP000193648"/>
    </source>
</evidence>
<dbReference type="EMBL" id="MCFF01000006">
    <property type="protein sequence ID" value="ORZ26621.1"/>
    <property type="molecule type" value="Genomic_DNA"/>
</dbReference>
<evidence type="ECO:0008006" key="3">
    <source>
        <dbReference type="Google" id="ProtNLM"/>
    </source>
</evidence>
<name>A0A1Y2GXX0_9FUNG</name>
<proteinExistence type="predicted"/>
<sequence length="102" mass="11864">MRRIQKGLREVHTLSVQDRDQLARGLSSVFDVCLCAYEADPCIGCHDEENDRIVISQDSDFFAYERVCFLTEVWGLRRRQRYPSTKTAITRASGVILCHRRQ</sequence>
<protein>
    <recommendedName>
        <fullName evidence="3">DUF5615 domain-containing protein</fullName>
    </recommendedName>
</protein>
<reference evidence="1 2" key="1">
    <citation type="submission" date="2016-07" db="EMBL/GenBank/DDBJ databases">
        <title>Pervasive Adenine N6-methylation of Active Genes in Fungi.</title>
        <authorList>
            <consortium name="DOE Joint Genome Institute"/>
            <person name="Mondo S.J."/>
            <person name="Dannebaum R.O."/>
            <person name="Kuo R.C."/>
            <person name="Labutti K."/>
            <person name="Haridas S."/>
            <person name="Kuo A."/>
            <person name="Salamov A."/>
            <person name="Ahrendt S.R."/>
            <person name="Lipzen A."/>
            <person name="Sullivan W."/>
            <person name="Andreopoulos W.B."/>
            <person name="Clum A."/>
            <person name="Lindquist E."/>
            <person name="Daum C."/>
            <person name="Ramamoorthy G.K."/>
            <person name="Gryganskyi A."/>
            <person name="Culley D."/>
            <person name="Magnuson J.K."/>
            <person name="James T.Y."/>
            <person name="O'Malley M.A."/>
            <person name="Stajich J.E."/>
            <person name="Spatafora J.W."/>
            <person name="Visel A."/>
            <person name="Grigoriev I.V."/>
        </authorList>
    </citation>
    <scope>NUCLEOTIDE SEQUENCE [LARGE SCALE GENOMIC DNA]</scope>
    <source>
        <strain evidence="1 2">NRRL 3116</strain>
    </source>
</reference>
<dbReference type="InParanoid" id="A0A1Y2GXX0"/>
<dbReference type="GeneID" id="33564980"/>
<gene>
    <name evidence="1" type="ORF">BCR41DRAFT_347644</name>
</gene>